<dbReference type="Gene3D" id="3.30.420.40">
    <property type="match status" value="2"/>
</dbReference>
<keyword evidence="3" id="KW-0418">Kinase</keyword>
<dbReference type="InterPro" id="IPR043129">
    <property type="entry name" value="ATPase_NBD"/>
</dbReference>
<dbReference type="PROSITE" id="PS01125">
    <property type="entry name" value="ROK"/>
    <property type="match status" value="1"/>
</dbReference>
<dbReference type="InterPro" id="IPR049874">
    <property type="entry name" value="ROK_cs"/>
</dbReference>
<evidence type="ECO:0000313" key="4">
    <source>
        <dbReference type="Proteomes" id="UP000732377"/>
    </source>
</evidence>
<sequence>MPWAPSSSSPSPWTASSVRAASAGRRAPRPHDEEVINVHDDVVLGIDLGGTHLRLGLVDRNYQISQFEIRKTRELLQCGQPVEQLVEAVRAYIADRLGDRMPSAVSIGFPSTVDRTRRIVISTPNIPGFDQQPVADLMEQALGVPVFVNRDVNFLMLHDLLAHGLEGQAVVLGFYVGTGFGNAVSLDGRLLTGKHGMAAELGHVPLFRVRERCGCGNEGCAETMASGLRLERIQQERFPDVPLDELFVRHASDPVLRQFVEDLSLPIATEINIFDPDCIILGGGILHMAGFPRDKLEAAIYQHARKPYPGLDYRIIYAAPSQESGVIGAGIYAFKRLQDPSYI</sequence>
<keyword evidence="3" id="KW-0808">Transferase</keyword>
<feature type="region of interest" description="Disordered" evidence="2">
    <location>
        <begin position="1"/>
        <end position="32"/>
    </location>
</feature>
<dbReference type="Pfam" id="PF00480">
    <property type="entry name" value="ROK"/>
    <property type="match status" value="1"/>
</dbReference>
<dbReference type="InterPro" id="IPR000600">
    <property type="entry name" value="ROK"/>
</dbReference>
<accession>A0A953I0E5</accession>
<name>A0A953I0E5_SYMTR</name>
<dbReference type="AlphaFoldDB" id="A0A953I0E5"/>
<protein>
    <submittedName>
        <fullName evidence="3">Allose kinase</fullName>
    </submittedName>
</protein>
<dbReference type="PANTHER" id="PTHR18964">
    <property type="entry name" value="ROK (REPRESSOR, ORF, KINASE) FAMILY"/>
    <property type="match status" value="1"/>
</dbReference>
<comment type="caution">
    <text evidence="3">The sequence shown here is derived from an EMBL/GenBank/DDBJ whole genome shotgun (WGS) entry which is preliminary data.</text>
</comment>
<dbReference type="EMBL" id="PIUK01000018">
    <property type="protein sequence ID" value="MBY6275250.1"/>
    <property type="molecule type" value="Genomic_DNA"/>
</dbReference>
<dbReference type="GO" id="GO:0004396">
    <property type="term" value="F:hexokinase activity"/>
    <property type="evidence" value="ECO:0007669"/>
    <property type="project" value="TreeGrafter"/>
</dbReference>
<evidence type="ECO:0000256" key="2">
    <source>
        <dbReference type="SAM" id="MobiDB-lite"/>
    </source>
</evidence>
<dbReference type="SUPFAM" id="SSF53067">
    <property type="entry name" value="Actin-like ATPase domain"/>
    <property type="match status" value="1"/>
</dbReference>
<evidence type="ECO:0000256" key="1">
    <source>
        <dbReference type="ARBA" id="ARBA00006479"/>
    </source>
</evidence>
<organism evidence="3 4">
    <name type="scientific">Symbiobacterium thermophilum</name>
    <dbReference type="NCBI Taxonomy" id="2734"/>
    <lineage>
        <taxon>Bacteria</taxon>
        <taxon>Bacillati</taxon>
        <taxon>Bacillota</taxon>
        <taxon>Clostridia</taxon>
        <taxon>Eubacteriales</taxon>
        <taxon>Symbiobacteriaceae</taxon>
        <taxon>Symbiobacterium</taxon>
    </lineage>
</organism>
<evidence type="ECO:0000313" key="3">
    <source>
        <dbReference type="EMBL" id="MBY6275250.1"/>
    </source>
</evidence>
<feature type="compositionally biased region" description="Low complexity" evidence="2">
    <location>
        <begin position="1"/>
        <end position="25"/>
    </location>
</feature>
<dbReference type="CDD" id="cd24070">
    <property type="entry name" value="ASKHA_NBD_ROK_AlsK"/>
    <property type="match status" value="1"/>
</dbReference>
<comment type="similarity">
    <text evidence="1">Belongs to the ROK (NagC/XylR) family.</text>
</comment>
<dbReference type="Proteomes" id="UP000732377">
    <property type="component" value="Unassembled WGS sequence"/>
</dbReference>
<proteinExistence type="inferred from homology"/>
<reference evidence="3" key="1">
    <citation type="submission" date="2017-11" db="EMBL/GenBank/DDBJ databases">
        <title>Three new genomes from thermophilic consortium.</title>
        <authorList>
            <person name="Quaggio R."/>
            <person name="Amgarten D."/>
            <person name="Setubal J.C."/>
        </authorList>
    </citation>
    <scope>NUCLEOTIDE SEQUENCE</scope>
    <source>
        <strain evidence="3">ZCTH01-B2</strain>
    </source>
</reference>
<gene>
    <name evidence="3" type="ORF">CWE10_03390</name>
</gene>
<dbReference type="PANTHER" id="PTHR18964:SF174">
    <property type="entry name" value="D-ALLOSE KINASE-RELATED"/>
    <property type="match status" value="1"/>
</dbReference>
<dbReference type="NCBIfam" id="NF007251">
    <property type="entry name" value="PRK09698.1"/>
    <property type="match status" value="1"/>
</dbReference>